<comment type="similarity">
    <text evidence="3">Belongs to the SKA3 family.</text>
</comment>
<dbReference type="GO" id="GO:0005876">
    <property type="term" value="C:spindle microtubule"/>
    <property type="evidence" value="ECO:0007669"/>
    <property type="project" value="TreeGrafter"/>
</dbReference>
<dbReference type="GO" id="GO:0000940">
    <property type="term" value="C:outer kinetochore"/>
    <property type="evidence" value="ECO:0007669"/>
    <property type="project" value="InterPro"/>
</dbReference>
<dbReference type="AlphaFoldDB" id="A0A8C8S4F6"/>
<evidence type="ECO:0000256" key="6">
    <source>
        <dbReference type="ARBA" id="ARBA00022618"/>
    </source>
</evidence>
<evidence type="ECO:0000256" key="4">
    <source>
        <dbReference type="ARBA" id="ARBA00022454"/>
    </source>
</evidence>
<dbReference type="Proteomes" id="UP000694393">
    <property type="component" value="Unplaced"/>
</dbReference>
<evidence type="ECO:0000313" key="13">
    <source>
        <dbReference type="Ensembl" id="ENSPCEP00000014197.1"/>
    </source>
</evidence>
<keyword evidence="9" id="KW-0995">Kinetochore</keyword>
<sequence>MRVLHDLHCEVRTLKRDVNATLDQSRSERQGTYDFMKAVKVLMQRITTDIEKIRELFQKYGYKPLVKDNSVEEEEEREINYASKLSDQANSDRKKMEDMSSFLACSGKPPEPKDPLRNPQLSDFGLSQYAYSRTWDVVDVQPQTNMHKEVSRNRIPAPKQSPYIVPKTPKCTLKMDDYECLTPKLEHFGISEHTMCLNEDYTMALINKNVQTRKNFPKEESNEIYVAAATSSKSREIMVTPGPEMKTPNRNVVDCTASPLIPVFCTPGLKIPSRKDSAILLKSPKMKESNISNQTATPTLPDFETGWLKTETKPLKKANKAESLPEIDVADKRRIEDCAPSVLSSDKYLEHFEGHSPPKISDYENLLSTPPPPEITKIPEDILQILSKYNPKMDTPKIMEMETPITGVATRFERNVPDDCNKENKF</sequence>
<proteinExistence type="inferred from homology"/>
<comment type="subcellular location">
    <subcellularLocation>
        <location evidence="2">Chromosome</location>
        <location evidence="2">Centromere</location>
        <location evidence="2">Kinetochore</location>
    </subcellularLocation>
    <subcellularLocation>
        <location evidence="1">Cytoplasm</location>
        <location evidence="1">Cytoskeleton</location>
        <location evidence="1">Spindle</location>
    </subcellularLocation>
</comment>
<evidence type="ECO:0000256" key="1">
    <source>
        <dbReference type="ARBA" id="ARBA00004186"/>
    </source>
</evidence>
<evidence type="ECO:0000256" key="2">
    <source>
        <dbReference type="ARBA" id="ARBA00004629"/>
    </source>
</evidence>
<name>A0A8C8S4F6_9SAUR</name>
<dbReference type="PANTHER" id="PTHR48118:SF1">
    <property type="entry name" value="SPINDLE AND KINETOCHORE-ASSOCIATED PROTEIN 3"/>
    <property type="match status" value="1"/>
</dbReference>
<dbReference type="GO" id="GO:0007059">
    <property type="term" value="P:chromosome segregation"/>
    <property type="evidence" value="ECO:0007669"/>
    <property type="project" value="InterPro"/>
</dbReference>
<dbReference type="GO" id="GO:0000278">
    <property type="term" value="P:mitotic cell cycle"/>
    <property type="evidence" value="ECO:0007669"/>
    <property type="project" value="TreeGrafter"/>
</dbReference>
<protein>
    <submittedName>
        <fullName evidence="13">Spindle and kinetochore associated complex subunit 3</fullName>
    </submittedName>
</protein>
<reference evidence="13" key="1">
    <citation type="submission" date="2025-08" db="UniProtKB">
        <authorList>
            <consortium name="Ensembl"/>
        </authorList>
    </citation>
    <scope>IDENTIFICATION</scope>
</reference>
<keyword evidence="8" id="KW-0498">Mitosis</keyword>
<dbReference type="PANTHER" id="PTHR48118">
    <property type="entry name" value="SPINDLE AND KINETOCHORE-ASSOCIATED PROTEIN 3"/>
    <property type="match status" value="1"/>
</dbReference>
<keyword evidence="7" id="KW-0493">Microtubule</keyword>
<dbReference type="Ensembl" id="ENSPCET00000014717.1">
    <property type="protein sequence ID" value="ENSPCEP00000014197.1"/>
    <property type="gene ID" value="ENSPCEG00000011275.1"/>
</dbReference>
<evidence type="ECO:0000256" key="5">
    <source>
        <dbReference type="ARBA" id="ARBA00022490"/>
    </source>
</evidence>
<keyword evidence="11" id="KW-0131">Cell cycle</keyword>
<dbReference type="InterPro" id="IPR033341">
    <property type="entry name" value="SKA3"/>
</dbReference>
<dbReference type="GO" id="GO:0051301">
    <property type="term" value="P:cell division"/>
    <property type="evidence" value="ECO:0007669"/>
    <property type="project" value="UniProtKB-KW"/>
</dbReference>
<keyword evidence="12" id="KW-0137">Centromere</keyword>
<organism evidence="13 14">
    <name type="scientific">Pelusios castaneus</name>
    <name type="common">West African mud turtle</name>
    <dbReference type="NCBI Taxonomy" id="367368"/>
    <lineage>
        <taxon>Eukaryota</taxon>
        <taxon>Metazoa</taxon>
        <taxon>Chordata</taxon>
        <taxon>Craniata</taxon>
        <taxon>Vertebrata</taxon>
        <taxon>Euteleostomi</taxon>
        <taxon>Archelosauria</taxon>
        <taxon>Testudinata</taxon>
        <taxon>Testudines</taxon>
        <taxon>Pleurodira</taxon>
        <taxon>Pelomedusidae</taxon>
        <taxon>Pelusios</taxon>
    </lineage>
</organism>
<keyword evidence="5" id="KW-0963">Cytoplasm</keyword>
<keyword evidence="10" id="KW-0206">Cytoskeleton</keyword>
<evidence type="ECO:0000256" key="7">
    <source>
        <dbReference type="ARBA" id="ARBA00022701"/>
    </source>
</evidence>
<evidence type="ECO:0000256" key="10">
    <source>
        <dbReference type="ARBA" id="ARBA00023212"/>
    </source>
</evidence>
<keyword evidence="4" id="KW-0158">Chromosome</keyword>
<keyword evidence="14" id="KW-1185">Reference proteome</keyword>
<evidence type="ECO:0000256" key="3">
    <source>
        <dbReference type="ARBA" id="ARBA00007716"/>
    </source>
</evidence>
<evidence type="ECO:0000313" key="14">
    <source>
        <dbReference type="Proteomes" id="UP000694393"/>
    </source>
</evidence>
<evidence type="ECO:0000256" key="12">
    <source>
        <dbReference type="ARBA" id="ARBA00023328"/>
    </source>
</evidence>
<keyword evidence="6" id="KW-0132">Cell division</keyword>
<reference evidence="13" key="2">
    <citation type="submission" date="2025-09" db="UniProtKB">
        <authorList>
            <consortium name="Ensembl"/>
        </authorList>
    </citation>
    <scope>IDENTIFICATION</scope>
</reference>
<evidence type="ECO:0000256" key="11">
    <source>
        <dbReference type="ARBA" id="ARBA00023306"/>
    </source>
</evidence>
<dbReference type="Gene3D" id="6.10.250.1400">
    <property type="match status" value="1"/>
</dbReference>
<evidence type="ECO:0000256" key="9">
    <source>
        <dbReference type="ARBA" id="ARBA00022838"/>
    </source>
</evidence>
<evidence type="ECO:0000256" key="8">
    <source>
        <dbReference type="ARBA" id="ARBA00022776"/>
    </source>
</evidence>
<accession>A0A8C8S4F6</accession>